<dbReference type="SUPFAM" id="SSF56954">
    <property type="entry name" value="Outer membrane efflux proteins (OEP)"/>
    <property type="match status" value="1"/>
</dbReference>
<dbReference type="PROSITE" id="PS51257">
    <property type="entry name" value="PROKAR_LIPOPROTEIN"/>
    <property type="match status" value="1"/>
</dbReference>
<comment type="subcellular location">
    <subcellularLocation>
        <location evidence="9">Cell membrane</location>
        <topology evidence="9">Lipid-anchor</topology>
    </subcellularLocation>
    <subcellularLocation>
        <location evidence="1">Membrane</location>
    </subcellularLocation>
</comment>
<name>A0AB73IFX2_9BURK</name>
<feature type="chain" id="PRO_5044361966" evidence="9">
    <location>
        <begin position="21"/>
        <end position="499"/>
    </location>
</feature>
<dbReference type="InterPro" id="IPR003423">
    <property type="entry name" value="OMP_efflux"/>
</dbReference>
<reference evidence="10" key="1">
    <citation type="submission" date="2023-07" db="EMBL/GenBank/DDBJ databases">
        <title>Sorghum-associated microbial communities from plants grown in Nebraska, USA.</title>
        <authorList>
            <person name="Schachtman D."/>
        </authorList>
    </citation>
    <scope>NUCLEOTIDE SEQUENCE</scope>
    <source>
        <strain evidence="10">DS1061</strain>
    </source>
</reference>
<feature type="signal peptide" evidence="9">
    <location>
        <begin position="1"/>
        <end position="20"/>
    </location>
</feature>
<dbReference type="NCBIfam" id="TIGR01845">
    <property type="entry name" value="outer_NodT"/>
    <property type="match status" value="1"/>
</dbReference>
<keyword evidence="6 9" id="KW-0472">Membrane</keyword>
<sequence>MTARCLSFGAACRSPVVALASALLLSGCINSGGIHTRESMIDPASLDPGAALSATQHDANWPTDRWWQRWNDPQLDALVRDATAGNPGLRTVEERAEAARYQAQIAGADELPQLNAGGTFERRRYARYTTPAPPGGTTVWSNSVQADLSFDLDLWGKTRALREGALDNVRAAAADARFAEIELQTAVVRSYVHLSLQYALLDVYRAVQEEQQRTLDIATRRWRAGVGSQLEVSQAATQFQTSTTRVQQAEQQLALSRIQIAGLAGKGPGYGEALRRPALALSVPVALPASLPAELIGHRPDVVAARWRVLGADKGIDAAHADFYPDINLIATASLGSAATFGGFFNFIDSNGVGHGVGAAISLPIFDGGRRRGQYGVAVASRDAAVDAYNQSVVNAMQAVAVQVVSLRSLAQQQASIESTLESSRRSFRLADAGYRSGISEFLNVLAAQNVQLQQEENLANIQAGQLDAWALLMKELGGGYTPEQTGSAFEGAQRAGRD</sequence>
<evidence type="ECO:0000256" key="6">
    <source>
        <dbReference type="ARBA" id="ARBA00023136"/>
    </source>
</evidence>
<dbReference type="RefSeq" id="WP_088175348.1">
    <property type="nucleotide sequence ID" value="NZ_JAURTK010000005.1"/>
</dbReference>
<evidence type="ECO:0000256" key="7">
    <source>
        <dbReference type="ARBA" id="ARBA00023139"/>
    </source>
</evidence>
<dbReference type="EMBL" id="JAURTK010000005">
    <property type="protein sequence ID" value="MDP9648817.1"/>
    <property type="molecule type" value="Genomic_DNA"/>
</dbReference>
<accession>A0AB73IFX2</accession>
<dbReference type="Gene3D" id="2.20.200.10">
    <property type="entry name" value="Outer membrane efflux proteins (OEP)"/>
    <property type="match status" value="1"/>
</dbReference>
<evidence type="ECO:0000256" key="8">
    <source>
        <dbReference type="ARBA" id="ARBA00023288"/>
    </source>
</evidence>
<keyword evidence="7 9" id="KW-0564">Palmitate</keyword>
<evidence type="ECO:0000256" key="3">
    <source>
        <dbReference type="ARBA" id="ARBA00022452"/>
    </source>
</evidence>
<evidence type="ECO:0000313" key="10">
    <source>
        <dbReference type="EMBL" id="MDP9648817.1"/>
    </source>
</evidence>
<dbReference type="PANTHER" id="PTHR30203:SF20">
    <property type="entry name" value="MULTIDRUG RESISTANCE OUTER MEMBRANE PROTEIN MDTP-RELATED"/>
    <property type="match status" value="1"/>
</dbReference>
<dbReference type="GO" id="GO:0015562">
    <property type="term" value="F:efflux transmembrane transporter activity"/>
    <property type="evidence" value="ECO:0007669"/>
    <property type="project" value="InterPro"/>
</dbReference>
<dbReference type="AlphaFoldDB" id="A0AB73IFX2"/>
<dbReference type="PANTHER" id="PTHR30203">
    <property type="entry name" value="OUTER MEMBRANE CATION EFFLUX PROTEIN"/>
    <property type="match status" value="1"/>
</dbReference>
<gene>
    <name evidence="10" type="ORF">J2793_004283</name>
</gene>
<dbReference type="Pfam" id="PF02321">
    <property type="entry name" value="OEP"/>
    <property type="match status" value="2"/>
</dbReference>
<evidence type="ECO:0000256" key="1">
    <source>
        <dbReference type="ARBA" id="ARBA00004370"/>
    </source>
</evidence>
<dbReference type="InterPro" id="IPR010131">
    <property type="entry name" value="MdtP/NodT-like"/>
</dbReference>
<evidence type="ECO:0000256" key="5">
    <source>
        <dbReference type="ARBA" id="ARBA00022729"/>
    </source>
</evidence>
<dbReference type="GO" id="GO:0005886">
    <property type="term" value="C:plasma membrane"/>
    <property type="evidence" value="ECO:0007669"/>
    <property type="project" value="UniProtKB-SubCell"/>
</dbReference>
<keyword evidence="5 9" id="KW-0732">Signal</keyword>
<evidence type="ECO:0000256" key="2">
    <source>
        <dbReference type="ARBA" id="ARBA00007613"/>
    </source>
</evidence>
<protein>
    <submittedName>
        <fullName evidence="10">NodT family efflux transporter outer membrane factor (OMF) lipoprotein</fullName>
    </submittedName>
</protein>
<comment type="caution">
    <text evidence="10">The sequence shown here is derived from an EMBL/GenBank/DDBJ whole genome shotgun (WGS) entry which is preliminary data.</text>
</comment>
<evidence type="ECO:0000313" key="11">
    <source>
        <dbReference type="Proteomes" id="UP001229486"/>
    </source>
</evidence>
<dbReference type="Proteomes" id="UP001229486">
    <property type="component" value="Unassembled WGS sequence"/>
</dbReference>
<keyword evidence="3 9" id="KW-1134">Transmembrane beta strand</keyword>
<evidence type="ECO:0000256" key="4">
    <source>
        <dbReference type="ARBA" id="ARBA00022692"/>
    </source>
</evidence>
<evidence type="ECO:0000256" key="9">
    <source>
        <dbReference type="RuleBase" id="RU362097"/>
    </source>
</evidence>
<keyword evidence="4 9" id="KW-0812">Transmembrane</keyword>
<comment type="similarity">
    <text evidence="2 9">Belongs to the outer membrane factor (OMF) (TC 1.B.17) family.</text>
</comment>
<keyword evidence="8 9" id="KW-0449">Lipoprotein</keyword>
<proteinExistence type="inferred from homology"/>
<dbReference type="Gene3D" id="1.20.1600.10">
    <property type="entry name" value="Outer membrane efflux proteins (OEP)"/>
    <property type="match status" value="1"/>
</dbReference>
<organism evidence="10 11">
    <name type="scientific">Paraburkholderia caledonica</name>
    <dbReference type="NCBI Taxonomy" id="134536"/>
    <lineage>
        <taxon>Bacteria</taxon>
        <taxon>Pseudomonadati</taxon>
        <taxon>Pseudomonadota</taxon>
        <taxon>Betaproteobacteria</taxon>
        <taxon>Burkholderiales</taxon>
        <taxon>Burkholderiaceae</taxon>
        <taxon>Paraburkholderia</taxon>
    </lineage>
</organism>